<dbReference type="PROSITE" id="PS51186">
    <property type="entry name" value="GNAT"/>
    <property type="match status" value="1"/>
</dbReference>
<gene>
    <name evidence="2" type="ORF">SAMN05421827_10463</name>
</gene>
<sequence length="202" mass="23866">MLCENFACFAFNLLNLKMLTLNFTNFPVLETERLILREHDLADAEVLFAMRTNETVMKYIDRERPQDIFEVKDFISRFRNGYENGDNLAWVIALKDKPNQMIGSIGYWRTDFANHRAEIGYMLHPDYWRQGIISEALKRTIDFGFNEVNLHTISANINVENDASRQMLIKHGFIKEAYFKQDYYFRGQFLDSEIYGLLNPNH</sequence>
<dbReference type="Pfam" id="PF13302">
    <property type="entry name" value="Acetyltransf_3"/>
    <property type="match status" value="1"/>
</dbReference>
<accession>A0A1G7S6Y4</accession>
<evidence type="ECO:0000313" key="3">
    <source>
        <dbReference type="Proteomes" id="UP000199643"/>
    </source>
</evidence>
<organism evidence="2 3">
    <name type="scientific">Pedobacter terrae</name>
    <dbReference type="NCBI Taxonomy" id="405671"/>
    <lineage>
        <taxon>Bacteria</taxon>
        <taxon>Pseudomonadati</taxon>
        <taxon>Bacteroidota</taxon>
        <taxon>Sphingobacteriia</taxon>
        <taxon>Sphingobacteriales</taxon>
        <taxon>Sphingobacteriaceae</taxon>
        <taxon>Pedobacter</taxon>
    </lineage>
</organism>
<dbReference type="InterPro" id="IPR051531">
    <property type="entry name" value="N-acetyltransferase"/>
</dbReference>
<name>A0A1G7S6Y4_9SPHI</name>
<feature type="domain" description="N-acetyltransferase" evidence="1">
    <location>
        <begin position="34"/>
        <end position="191"/>
    </location>
</feature>
<dbReference type="CDD" id="cd04301">
    <property type="entry name" value="NAT_SF"/>
    <property type="match status" value="1"/>
</dbReference>
<reference evidence="3" key="1">
    <citation type="submission" date="2016-10" db="EMBL/GenBank/DDBJ databases">
        <authorList>
            <person name="Varghese N."/>
            <person name="Submissions S."/>
        </authorList>
    </citation>
    <scope>NUCLEOTIDE SEQUENCE [LARGE SCALE GENOMIC DNA]</scope>
    <source>
        <strain evidence="3">DSM 17933</strain>
    </source>
</reference>
<dbReference type="Gene3D" id="3.40.630.30">
    <property type="match status" value="1"/>
</dbReference>
<dbReference type="PANTHER" id="PTHR43792:SF1">
    <property type="entry name" value="N-ACETYLTRANSFERASE DOMAIN-CONTAINING PROTEIN"/>
    <property type="match status" value="1"/>
</dbReference>
<keyword evidence="2" id="KW-0808">Transferase</keyword>
<dbReference type="SUPFAM" id="SSF55729">
    <property type="entry name" value="Acyl-CoA N-acyltransferases (Nat)"/>
    <property type="match status" value="1"/>
</dbReference>
<dbReference type="AlphaFoldDB" id="A0A1G7S6Y4"/>
<protein>
    <submittedName>
        <fullName evidence="2">Ribosomal-protein-alanine N-acetyltransferase</fullName>
    </submittedName>
</protein>
<evidence type="ECO:0000259" key="1">
    <source>
        <dbReference type="PROSITE" id="PS51186"/>
    </source>
</evidence>
<dbReference type="GO" id="GO:0016747">
    <property type="term" value="F:acyltransferase activity, transferring groups other than amino-acyl groups"/>
    <property type="evidence" value="ECO:0007669"/>
    <property type="project" value="InterPro"/>
</dbReference>
<dbReference type="PANTHER" id="PTHR43792">
    <property type="entry name" value="GNAT FAMILY, PUTATIVE (AFU_ORTHOLOGUE AFUA_3G00765)-RELATED-RELATED"/>
    <property type="match status" value="1"/>
</dbReference>
<dbReference type="InterPro" id="IPR016181">
    <property type="entry name" value="Acyl_CoA_acyltransferase"/>
</dbReference>
<keyword evidence="3" id="KW-1185">Reference proteome</keyword>
<dbReference type="Proteomes" id="UP000199643">
    <property type="component" value="Unassembled WGS sequence"/>
</dbReference>
<dbReference type="InterPro" id="IPR000182">
    <property type="entry name" value="GNAT_dom"/>
</dbReference>
<dbReference type="EMBL" id="FNCH01000004">
    <property type="protein sequence ID" value="SDG18704.1"/>
    <property type="molecule type" value="Genomic_DNA"/>
</dbReference>
<dbReference type="STRING" id="405671.SAMN05421827_10463"/>
<proteinExistence type="predicted"/>
<evidence type="ECO:0000313" key="2">
    <source>
        <dbReference type="EMBL" id="SDG18704.1"/>
    </source>
</evidence>